<keyword evidence="1 2" id="KW-0812">Transmembrane</keyword>
<proteinExistence type="inferred from homology"/>
<evidence type="ECO:0000256" key="2">
    <source>
        <dbReference type="SAM" id="Phobius"/>
    </source>
</evidence>
<evidence type="ECO:0000313" key="4">
    <source>
        <dbReference type="EMBL" id="TYA58208.1"/>
    </source>
</evidence>
<feature type="transmembrane region" description="Helical" evidence="2">
    <location>
        <begin position="84"/>
        <end position="102"/>
    </location>
</feature>
<dbReference type="AlphaFoldDB" id="A0A5D0GGU9"/>
<keyword evidence="1" id="KW-0813">Transport</keyword>
<dbReference type="PANTHER" id="PTHR34978:SF3">
    <property type="entry name" value="SLR0241 PROTEIN"/>
    <property type="match status" value="1"/>
</dbReference>
<sequence>MDYFIKASVVFGIFFICYKLLLQKETFYNANRLYLLSGIFIAGIIPLVVIPIYIEYTPTNFSNNLIIDNAFIQAKNKTVTMLQIINWVYALGLIFFLGKLILEFTSLFSLLKNNDFKKEDGFKLIETDNKVPPFSFFNWIVYNPSQFQNQELTHIINHEKVHAKQFHSIDVILSQLSCVVFWFNPFCWLYKKELQQNLEFIADYQAQNISNCEKSYQRLLLKTSIPNHQLMVTNNFYNSLIKKRIVMLHKSKSNKLKAWKFTLILPLLGLFLMSFNTKEVYINASNNPSENIFSNNLTEIEVVLITKDFTDNELEKVKNELLKEGLTVKFKGVKRNASGEIIAIRIDIKSKESSANYHIDGNEPISPIKIGFNKNGNDISIGNSSIKSSKHSMAFISEDGNVHKIKSDDHTENVFVFSSNDQDTDEEIEIESDGKMIFISEDGNVHKVKDGSKTIEIVTLSEAGEELEFKTDNHSKTKKIWVTKEELSDKNKEKRYEVKVISSDGNEEDIHFITDDAQANKKVKVVKMKEKDGVFISTDDQNPLIILDGKEITKEEMEKVNPENIANVNVFKGEKAIEKYGEKAKDGVIVITTKK</sequence>
<comment type="subcellular location">
    <subcellularLocation>
        <location evidence="1">Cell outer membrane</location>
        <topology evidence="1">Multi-pass membrane protein</topology>
    </subcellularLocation>
</comment>
<dbReference type="InterPro" id="IPR008756">
    <property type="entry name" value="Peptidase_M56"/>
</dbReference>
<evidence type="ECO:0000259" key="3">
    <source>
        <dbReference type="Pfam" id="PF05569"/>
    </source>
</evidence>
<keyword evidence="1" id="KW-0998">Cell outer membrane</keyword>
<feature type="transmembrane region" description="Helical" evidence="2">
    <location>
        <begin position="34"/>
        <end position="54"/>
    </location>
</feature>
<accession>A0A5D0GGU9</accession>
<keyword evidence="1" id="KW-1134">Transmembrane beta strand</keyword>
<dbReference type="InterPro" id="IPR039426">
    <property type="entry name" value="TonB-dep_rcpt-like"/>
</dbReference>
<name>A0A5D0GGU9_9FLAO</name>
<dbReference type="OrthoDB" id="1522859at2"/>
<dbReference type="PANTHER" id="PTHR34978">
    <property type="entry name" value="POSSIBLE SENSOR-TRANSDUCER PROTEIN BLAR"/>
    <property type="match status" value="1"/>
</dbReference>
<evidence type="ECO:0000256" key="1">
    <source>
        <dbReference type="PROSITE-ProRule" id="PRU01360"/>
    </source>
</evidence>
<keyword evidence="2" id="KW-1133">Transmembrane helix</keyword>
<dbReference type="PROSITE" id="PS52016">
    <property type="entry name" value="TONB_DEPENDENT_REC_3"/>
    <property type="match status" value="1"/>
</dbReference>
<dbReference type="InterPro" id="IPR037066">
    <property type="entry name" value="Plug_dom_sf"/>
</dbReference>
<feature type="transmembrane region" description="Helical" evidence="2">
    <location>
        <begin position="6"/>
        <end position="22"/>
    </location>
</feature>
<dbReference type="Gene3D" id="2.170.130.10">
    <property type="entry name" value="TonB-dependent receptor, plug domain"/>
    <property type="match status" value="1"/>
</dbReference>
<dbReference type="CDD" id="cd07341">
    <property type="entry name" value="M56_BlaR1_MecR1_like"/>
    <property type="match status" value="1"/>
</dbReference>
<comment type="caution">
    <text evidence="4">The sequence shown here is derived from an EMBL/GenBank/DDBJ whole genome shotgun (WGS) entry which is preliminary data.</text>
</comment>
<protein>
    <recommendedName>
        <fullName evidence="3">Peptidase M56 domain-containing protein</fullName>
    </recommendedName>
</protein>
<gene>
    <name evidence="4" type="ORF">FVF61_03250</name>
</gene>
<keyword evidence="5" id="KW-1185">Reference proteome</keyword>
<dbReference type="GO" id="GO:0009279">
    <property type="term" value="C:cell outer membrane"/>
    <property type="evidence" value="ECO:0007669"/>
    <property type="project" value="UniProtKB-SubCell"/>
</dbReference>
<comment type="similarity">
    <text evidence="1">Belongs to the TonB-dependent receptor family.</text>
</comment>
<dbReference type="InterPro" id="IPR052173">
    <property type="entry name" value="Beta-lactam_resp_regulator"/>
</dbReference>
<reference evidence="4 5" key="1">
    <citation type="submission" date="2019-08" db="EMBL/GenBank/DDBJ databases">
        <title>Formosa sediminis sp. nov., isolated from marine sediment.</title>
        <authorList>
            <person name="Cao W.R."/>
        </authorList>
    </citation>
    <scope>NUCLEOTIDE SEQUENCE [LARGE SCALE GENOMIC DNA]</scope>
    <source>
        <strain evidence="4 5">1494</strain>
    </source>
</reference>
<organism evidence="4 5">
    <name type="scientific">Formosa maritima</name>
    <dbReference type="NCBI Taxonomy" id="2592046"/>
    <lineage>
        <taxon>Bacteria</taxon>
        <taxon>Pseudomonadati</taxon>
        <taxon>Bacteroidota</taxon>
        <taxon>Flavobacteriia</taxon>
        <taxon>Flavobacteriales</taxon>
        <taxon>Flavobacteriaceae</taxon>
        <taxon>Formosa</taxon>
    </lineage>
</organism>
<dbReference type="RefSeq" id="WP_148453252.1">
    <property type="nucleotide sequence ID" value="NZ_VSFC01000019.1"/>
</dbReference>
<keyword evidence="1 2" id="KW-0472">Membrane</keyword>
<evidence type="ECO:0000313" key="5">
    <source>
        <dbReference type="Proteomes" id="UP000324550"/>
    </source>
</evidence>
<dbReference type="EMBL" id="VSFC01000019">
    <property type="protein sequence ID" value="TYA58208.1"/>
    <property type="molecule type" value="Genomic_DNA"/>
</dbReference>
<dbReference type="Pfam" id="PF05569">
    <property type="entry name" value="Peptidase_M56"/>
    <property type="match status" value="1"/>
</dbReference>
<feature type="domain" description="Peptidase M56" evidence="3">
    <location>
        <begin position="145"/>
        <end position="248"/>
    </location>
</feature>
<dbReference type="Proteomes" id="UP000324550">
    <property type="component" value="Unassembled WGS sequence"/>
</dbReference>